<keyword evidence="2" id="KW-0902">Two-component regulatory system</keyword>
<sequence>MSVIQYIHDLVNNLEQGNIDHCLSNAIDLSNFDELSKTDSDLLNALDLNLKKIAQRQLQLETENLRSRIMIQQQHQLLTAHGHEEKVMSRNHQQTDKNNKHKEEDGDDGGGDGGTSRTGSRENGDESTISTTTPEDNLTSIHDSSLLDKLENSYRQHQQKSYFAIDTLNDNATSTTSTNTNAAAGLAATSSSSTTTATPPFNISATATAYPVYFGATMSPSIIAFPAATVQTSSDNIVCPDCVIQAVKVASGVFNGDLGRRITCKHERCVVPGANVEPNAPINTLKNAVNAMADRLQIVADEVSFVAHETAVNGKLGVQARCGNDMKGFWHDFVVNLNSMTQNHLEQVRDIADVSTAIARGDLSKAMTVPVKGETLLLKNTFNTMVNQLNLFASEVSRVAHEVGTEGKLGAQAKVQGADGIWKELTDNVNTMAANLTNQVRDIAQVSKSVARGDLTKKVTVEVRGEMLDLKNTINTMVDQLSIFATEVTRVSLEVGTEGILGGQAIVKDVGGTWKDLTDNVNMMATKITNQVRDIAVVAKAVARGDLSKKVKANAQGEVLELKNTMNKMVDQLILFSAEVRRVSLEVGVEGKLGGQAVVKDVGGAWKDLTDNVNTMAANLTTQVRSIAEVTKAVAMGDLSKKIEVETRGEILDLKNTVNDMVDQLRVFASEVTRVAREVGTEGKLGGQARVPNVDGTWKDLTDNVNTMATNLTTQVRSIAVVTKAVANGDLSKKIQVDVSGEISDLKDTVNNMVDQLRVFASEVTRVAREVGTEGKLGGEAIVPSVSGTWKDLTDNVNTMAANLTTQVRSIATVTKAVAKGDLSKKIDVETQGEILDLKNTVNSMVDQLNVFAAEVTRVAKEVGTDGKLGGQALVPNVDGTWMDLTDNVNHMATNLTNQVRSIAEVTKAVALGDLSKKIEVESGGEILDLKNIVNNMVDQLRVFASEVTRVSKEVGTEGKLGGQAVVQGVAGTWNELTDNVNIMAANLTNQVRSIAEVTKAVANGDLSKKIEVESGGEILELKNIVNNMVDQLRIFASEVTRVSKEVGTEGKLGGQAMVPNVAGTWYELTDNVNIMAANLTTQVRSIAEVTKAVALGDLSKKIEVETRGEILELKDIVNGMVDQLRIFASEVTRVSKEVGTDGKLGGQASVPNVAGTWYELTDNVNIMAANLTTQVRSIAEVTKAVASGDLSKKIEVETRGEILDLKNTVNEMVDQLRVFASEVTRVAREVGTEGKLGGQARVPNVDVESGGEILELKNIVNNMVDQLRIFASEVTRVSKEVGTEGKLGGQAVVQGVAGTWNELTDNVNIMAANLTSQVRSIAEVTKAVASGDLSKKIEVETRGEILDLKITVNSMVDQLRIFASEVTRVAKEVGTEGKLGGQATVEGVAGTWMDLTDNVNTMAANLTTQVRSIAQVTKAVANGDLSKKIEVETRGEILDLKDTVNDMVDQLRVFAAEVTRVSKEVGTEGKLGGQAMVEGVAGTWLDLTDNVNTMAANLTTQVRSIAQVTKAVALGDLSKKIEVETRGEILELKDIVNGMVDQLRIFASEVARLLFKVLLVPGTS</sequence>
<feature type="domain" description="HAMP" evidence="4">
    <location>
        <begin position="1405"/>
        <end position="1457"/>
    </location>
</feature>
<feature type="domain" description="HAMP" evidence="4">
    <location>
        <begin position="802"/>
        <end position="854"/>
    </location>
</feature>
<dbReference type="CDD" id="cd06225">
    <property type="entry name" value="HAMP"/>
    <property type="match status" value="13"/>
</dbReference>
<evidence type="ECO:0000256" key="3">
    <source>
        <dbReference type="SAM" id="MobiDB-lite"/>
    </source>
</evidence>
<feature type="domain" description="HAMP" evidence="4">
    <location>
        <begin position="894"/>
        <end position="946"/>
    </location>
</feature>
<dbReference type="PANTHER" id="PTHR45339">
    <property type="entry name" value="HYBRID SIGNAL TRANSDUCTION HISTIDINE KINASE J"/>
    <property type="match status" value="1"/>
</dbReference>
<dbReference type="OMA" id="ITCKHER"/>
<dbReference type="GO" id="GO:0016020">
    <property type="term" value="C:membrane"/>
    <property type="evidence" value="ECO:0007669"/>
    <property type="project" value="InterPro"/>
</dbReference>
<dbReference type="Pfam" id="PF00672">
    <property type="entry name" value="HAMP"/>
    <property type="match status" value="10"/>
</dbReference>
<dbReference type="Gene3D" id="1.20.120.1530">
    <property type="match status" value="9"/>
</dbReference>
<reference evidence="6" key="1">
    <citation type="submission" date="2013-05" db="EMBL/GenBank/DDBJ databases">
        <title>The Genome sequence of Mucor circinelloides f. circinelloides 1006PhL.</title>
        <authorList>
            <consortium name="The Broad Institute Genomics Platform"/>
            <person name="Cuomo C."/>
            <person name="Earl A."/>
            <person name="Findley K."/>
            <person name="Lee S.C."/>
            <person name="Walker B."/>
            <person name="Young S."/>
            <person name="Zeng Q."/>
            <person name="Gargeya S."/>
            <person name="Fitzgerald M."/>
            <person name="Haas B."/>
            <person name="Abouelleil A."/>
            <person name="Allen A.W."/>
            <person name="Alvarado L."/>
            <person name="Arachchi H.M."/>
            <person name="Berlin A.M."/>
            <person name="Chapman S.B."/>
            <person name="Gainer-Dewar J."/>
            <person name="Goldberg J."/>
            <person name="Griggs A."/>
            <person name="Gujja S."/>
            <person name="Hansen M."/>
            <person name="Howarth C."/>
            <person name="Imamovic A."/>
            <person name="Ireland A."/>
            <person name="Larimer J."/>
            <person name="McCowan C."/>
            <person name="Murphy C."/>
            <person name="Pearson M."/>
            <person name="Poon T.W."/>
            <person name="Priest M."/>
            <person name="Roberts A."/>
            <person name="Saif S."/>
            <person name="Shea T."/>
            <person name="Sisk P."/>
            <person name="Sykes S."/>
            <person name="Wortman J."/>
            <person name="Nusbaum C."/>
            <person name="Birren B."/>
        </authorList>
    </citation>
    <scope>NUCLEOTIDE SEQUENCE [LARGE SCALE GENOMIC DNA]</scope>
    <source>
        <strain evidence="6">1006PhL</strain>
    </source>
</reference>
<evidence type="ECO:0000313" key="6">
    <source>
        <dbReference type="Proteomes" id="UP000014254"/>
    </source>
</evidence>
<dbReference type="Proteomes" id="UP000014254">
    <property type="component" value="Unassembled WGS sequence"/>
</dbReference>
<feature type="domain" description="HAMP" evidence="4">
    <location>
        <begin position="986"/>
        <end position="1038"/>
    </location>
</feature>
<keyword evidence="6" id="KW-1185">Reference proteome</keyword>
<evidence type="ECO:0000259" key="4">
    <source>
        <dbReference type="PROSITE" id="PS50885"/>
    </source>
</evidence>
<gene>
    <name evidence="5" type="ORF">HMPREF1544_08224</name>
</gene>
<organism evidence="5 6">
    <name type="scientific">Mucor circinelloides f. circinelloides (strain 1006PhL)</name>
    <name type="common">Mucormycosis agent</name>
    <name type="synonym">Calyptromyces circinelloides</name>
    <dbReference type="NCBI Taxonomy" id="1220926"/>
    <lineage>
        <taxon>Eukaryota</taxon>
        <taxon>Fungi</taxon>
        <taxon>Fungi incertae sedis</taxon>
        <taxon>Mucoromycota</taxon>
        <taxon>Mucoromycotina</taxon>
        <taxon>Mucoromycetes</taxon>
        <taxon>Mucorales</taxon>
        <taxon>Mucorineae</taxon>
        <taxon>Mucoraceae</taxon>
        <taxon>Mucor</taxon>
    </lineage>
</organism>
<dbReference type="eggNOG" id="KOG0519">
    <property type="taxonomic scope" value="Eukaryota"/>
</dbReference>
<dbReference type="SMART" id="SM00304">
    <property type="entry name" value="HAMP"/>
    <property type="match status" value="13"/>
</dbReference>
<feature type="domain" description="HAMP" evidence="4">
    <location>
        <begin position="1078"/>
        <end position="1130"/>
    </location>
</feature>
<feature type="domain" description="HAMP" evidence="4">
    <location>
        <begin position="526"/>
        <end position="578"/>
    </location>
</feature>
<protein>
    <recommendedName>
        <fullName evidence="4">HAMP domain-containing protein</fullName>
    </recommendedName>
</protein>
<dbReference type="SUPFAM" id="SSF58104">
    <property type="entry name" value="Methyl-accepting chemotaxis protein (MCP) signaling domain"/>
    <property type="match status" value="6"/>
</dbReference>
<dbReference type="VEuPathDB" id="FungiDB:HMPREF1544_08224"/>
<feature type="domain" description="HAMP" evidence="4">
    <location>
        <begin position="710"/>
        <end position="762"/>
    </location>
</feature>
<feature type="domain" description="HAMP" evidence="4">
    <location>
        <begin position="1313"/>
        <end position="1365"/>
    </location>
</feature>
<dbReference type="STRING" id="1220926.S2JYX7"/>
<dbReference type="Pfam" id="PF18947">
    <property type="entry name" value="HAMP_2"/>
    <property type="match status" value="3"/>
</dbReference>
<feature type="domain" description="HAMP" evidence="4">
    <location>
        <begin position="1170"/>
        <end position="1222"/>
    </location>
</feature>
<evidence type="ECO:0000256" key="2">
    <source>
        <dbReference type="ARBA" id="ARBA00023012"/>
    </source>
</evidence>
<evidence type="ECO:0000313" key="5">
    <source>
        <dbReference type="EMBL" id="EPB85020.1"/>
    </source>
</evidence>
<dbReference type="GO" id="GO:0000160">
    <property type="term" value="P:phosphorelay signal transduction system"/>
    <property type="evidence" value="ECO:0007669"/>
    <property type="project" value="UniProtKB-KW"/>
</dbReference>
<feature type="region of interest" description="Disordered" evidence="3">
    <location>
        <begin position="85"/>
        <end position="141"/>
    </location>
</feature>
<proteinExistence type="predicted"/>
<dbReference type="InterPro" id="IPR003660">
    <property type="entry name" value="HAMP_dom"/>
</dbReference>
<dbReference type="OrthoDB" id="10266508at2759"/>
<name>S2JYX7_MUCC1</name>
<dbReference type="InParanoid" id="S2JYX7"/>
<feature type="domain" description="HAMP" evidence="4">
    <location>
        <begin position="434"/>
        <end position="486"/>
    </location>
</feature>
<feature type="compositionally biased region" description="Polar residues" evidence="3">
    <location>
        <begin position="126"/>
        <end position="141"/>
    </location>
</feature>
<evidence type="ECO:0000256" key="1">
    <source>
        <dbReference type="ARBA" id="ARBA00022553"/>
    </source>
</evidence>
<feature type="domain" description="HAMP" evidence="4">
    <location>
        <begin position="342"/>
        <end position="394"/>
    </location>
</feature>
<feature type="compositionally biased region" description="Basic and acidic residues" evidence="3">
    <location>
        <begin position="85"/>
        <end position="104"/>
    </location>
</feature>
<feature type="domain" description="HAMP" evidence="4">
    <location>
        <begin position="1497"/>
        <end position="1549"/>
    </location>
</feature>
<dbReference type="PROSITE" id="PS50885">
    <property type="entry name" value="HAMP"/>
    <property type="match status" value="13"/>
</dbReference>
<accession>S2JYX7</accession>
<dbReference type="PANTHER" id="PTHR45339:SF1">
    <property type="entry name" value="HYBRID SIGNAL TRANSDUCTION HISTIDINE KINASE J"/>
    <property type="match status" value="1"/>
</dbReference>
<dbReference type="FunFam" id="1.20.120.1530:FF:000002">
    <property type="entry name" value="Two-component osmosensing histidine kinase"/>
    <property type="match status" value="9"/>
</dbReference>
<feature type="domain" description="HAMP" evidence="4">
    <location>
        <begin position="618"/>
        <end position="670"/>
    </location>
</feature>
<dbReference type="EMBL" id="KE124023">
    <property type="protein sequence ID" value="EPB85020.1"/>
    <property type="molecule type" value="Genomic_DNA"/>
</dbReference>
<keyword evidence="1" id="KW-0597">Phosphoprotein</keyword>
<dbReference type="Gene3D" id="1.10.8.500">
    <property type="entry name" value="HAMP domain in histidine kinase"/>
    <property type="match status" value="2"/>
</dbReference>